<proteinExistence type="predicted"/>
<dbReference type="Pfam" id="PF07910">
    <property type="entry name" value="Peptidase_C78"/>
    <property type="match status" value="1"/>
</dbReference>
<dbReference type="Gene3D" id="3.90.70.130">
    <property type="match status" value="1"/>
</dbReference>
<name>A0A165Q5X9_9APHY</name>
<dbReference type="AlphaFoldDB" id="A0A165Q5X9"/>
<dbReference type="Proteomes" id="UP000076727">
    <property type="component" value="Unassembled WGS sequence"/>
</dbReference>
<dbReference type="OrthoDB" id="288987at2759"/>
<evidence type="ECO:0000259" key="3">
    <source>
        <dbReference type="Pfam" id="PF07910"/>
    </source>
</evidence>
<dbReference type="STRING" id="1314783.A0A165Q5X9"/>
<keyword evidence="5" id="KW-1185">Reference proteome</keyword>
<keyword evidence="1" id="KW-0378">Hydrolase</keyword>
<feature type="domain" description="UFSP1/2/DUB catalytic" evidence="3">
    <location>
        <begin position="107"/>
        <end position="297"/>
    </location>
</feature>
<reference evidence="4 5" key="1">
    <citation type="journal article" date="2016" name="Mol. Biol. Evol.">
        <title>Comparative Genomics of Early-Diverging Mushroom-Forming Fungi Provides Insights into the Origins of Lignocellulose Decay Capabilities.</title>
        <authorList>
            <person name="Nagy L.G."/>
            <person name="Riley R."/>
            <person name="Tritt A."/>
            <person name="Adam C."/>
            <person name="Daum C."/>
            <person name="Floudas D."/>
            <person name="Sun H."/>
            <person name="Yadav J.S."/>
            <person name="Pangilinan J."/>
            <person name="Larsson K.H."/>
            <person name="Matsuura K."/>
            <person name="Barry K."/>
            <person name="Labutti K."/>
            <person name="Kuo R."/>
            <person name="Ohm R.A."/>
            <person name="Bhattacharya S.S."/>
            <person name="Shirouzu T."/>
            <person name="Yoshinaga Y."/>
            <person name="Martin F.M."/>
            <person name="Grigoriev I.V."/>
            <person name="Hibbett D.S."/>
        </authorList>
    </citation>
    <scope>NUCLEOTIDE SEQUENCE [LARGE SCALE GENOMIC DNA]</scope>
    <source>
        <strain evidence="4 5">L-15889</strain>
    </source>
</reference>
<feature type="region of interest" description="Disordered" evidence="2">
    <location>
        <begin position="341"/>
        <end position="391"/>
    </location>
</feature>
<feature type="compositionally biased region" description="Polar residues" evidence="2">
    <location>
        <begin position="378"/>
        <end position="391"/>
    </location>
</feature>
<evidence type="ECO:0000313" key="4">
    <source>
        <dbReference type="EMBL" id="KZT69050.1"/>
    </source>
</evidence>
<sequence>MAPGTTNCQLCGEDLTSKGLIQRQAHYDEHFASEAEVPRVHGARSAQSDALKAWFTPYSANKGDPETQNIFWYPSQTESPPRNFSPGLIPVLRKALVSSHEKGKTRKAWLCHDRAVHIQGEAFDRTWGCGYRNFLMVCASLMVQTIQPMYFPFLDHPYPPGVRHLQQLIEEAWSAGFDQEGAQQLKRHLTGTGKYIGTGELYVAFTYRGIPSQLVDFELKDGPEPLLNWVLQYFSNGQSASPTILSSRALQNAVTVTDKLPLVLQHDGHSRTIVGCERCPDGSLNLLVFDPSRHIPGDVRAAGLENWNHGSPSTAIRGETMDSARHLVASKVLHEVAHPIRSIKEHHKRKAEDPPANPSAKKQRPHHDRDDDAPAYHSGTTAASQHHSTPETGKVLSAFRLGLNRLKRKNKYQILYFPLTEPLNEEQRWARRDLTCLKIQ</sequence>
<dbReference type="GO" id="GO:0016787">
    <property type="term" value="F:hydrolase activity"/>
    <property type="evidence" value="ECO:0007669"/>
    <property type="project" value="UniProtKB-KW"/>
</dbReference>
<evidence type="ECO:0000256" key="1">
    <source>
        <dbReference type="ARBA" id="ARBA00022801"/>
    </source>
</evidence>
<accession>A0A165Q5X9</accession>
<gene>
    <name evidence="4" type="ORF">DAEQUDRAFT_301366</name>
</gene>
<dbReference type="InterPro" id="IPR012462">
    <property type="entry name" value="UFSP1/2_DUB_cat"/>
</dbReference>
<evidence type="ECO:0000313" key="5">
    <source>
        <dbReference type="Proteomes" id="UP000076727"/>
    </source>
</evidence>
<evidence type="ECO:0000256" key="2">
    <source>
        <dbReference type="SAM" id="MobiDB-lite"/>
    </source>
</evidence>
<protein>
    <submittedName>
        <fullName evidence="4">DUF1671-domain-containing protein</fullName>
    </submittedName>
</protein>
<organism evidence="4 5">
    <name type="scientific">Daedalea quercina L-15889</name>
    <dbReference type="NCBI Taxonomy" id="1314783"/>
    <lineage>
        <taxon>Eukaryota</taxon>
        <taxon>Fungi</taxon>
        <taxon>Dikarya</taxon>
        <taxon>Basidiomycota</taxon>
        <taxon>Agaricomycotina</taxon>
        <taxon>Agaricomycetes</taxon>
        <taxon>Polyporales</taxon>
        <taxon>Fomitopsis</taxon>
    </lineage>
</organism>
<dbReference type="EMBL" id="KV429061">
    <property type="protein sequence ID" value="KZT69050.1"/>
    <property type="molecule type" value="Genomic_DNA"/>
</dbReference>